<keyword evidence="3" id="KW-1185">Reference proteome</keyword>
<name>A0AAN1XY60_UNVUL</name>
<evidence type="ECO:0000313" key="3">
    <source>
        <dbReference type="Proteomes" id="UP001317532"/>
    </source>
</evidence>
<dbReference type="Gene3D" id="2.120.10.30">
    <property type="entry name" value="TolB, C-terminal domain"/>
    <property type="match status" value="1"/>
</dbReference>
<dbReference type="EMBL" id="AP025523">
    <property type="protein sequence ID" value="BDE07519.1"/>
    <property type="molecule type" value="Genomic_DNA"/>
</dbReference>
<dbReference type="Proteomes" id="UP001317532">
    <property type="component" value="Chromosome"/>
</dbReference>
<evidence type="ECO:0000313" key="2">
    <source>
        <dbReference type="EMBL" id="BDE07519.1"/>
    </source>
</evidence>
<sequence length="366" mass="37072">MKPYRLIALAGTIAALAACSNSPTVLTPQPKSTATPTAPPPPIGSLGSYQTLATIGSTVDPGPGAGAGDQNPYGLAIATATAGLEVKGDLLVCNFNDAKNVQGAGTTIVQLSPTPGSTPTRFAQSSSFAGCDAIAMAPNGNLWLADYTANNDPIVAPAGTINTTLAQNTWYGPWGEAFNTGTASMPTFFETNAKNGTVTRIHIAPGPTFSFDTLLSGLSYNNGMPGNILAPAGLTYDKATDSLYVVDSNANRVLKIAQATTAPASSYATSAMGFTSPNVSVVYSGAPLSAPISSALLANGHLVVGNTGDNNLVEIDPALGSIVSTKLVDTGAAGAIFGIATTTATDGTQYVYFNNDNTNTVVRLSP</sequence>
<reference evidence="2 3" key="1">
    <citation type="journal article" date="2022" name="ISME Commun">
        <title>Vulcanimicrobium alpinus gen. nov. sp. nov., the first cultivated representative of the candidate phylum 'Eremiobacterota', is a metabolically versatile aerobic anoxygenic phototroph.</title>
        <authorList>
            <person name="Yabe S."/>
            <person name="Muto K."/>
            <person name="Abe K."/>
            <person name="Yokota A."/>
            <person name="Staudigel H."/>
            <person name="Tebo B.M."/>
        </authorList>
    </citation>
    <scope>NUCLEOTIDE SEQUENCE [LARGE SCALE GENOMIC DNA]</scope>
    <source>
        <strain evidence="2 3">WC8-2</strain>
    </source>
</reference>
<protein>
    <recommendedName>
        <fullName evidence="4">NHL repeat containing protein</fullName>
    </recommendedName>
</protein>
<dbReference type="InterPro" id="IPR011042">
    <property type="entry name" value="6-blade_b-propeller_TolB-like"/>
</dbReference>
<feature type="signal peptide" evidence="1">
    <location>
        <begin position="1"/>
        <end position="17"/>
    </location>
</feature>
<evidence type="ECO:0000256" key="1">
    <source>
        <dbReference type="SAM" id="SignalP"/>
    </source>
</evidence>
<proteinExistence type="predicted"/>
<feature type="chain" id="PRO_5042875930" description="NHL repeat containing protein" evidence="1">
    <location>
        <begin position="18"/>
        <end position="366"/>
    </location>
</feature>
<accession>A0AAN1XY60</accession>
<gene>
    <name evidence="2" type="ORF">WPS_27950</name>
</gene>
<dbReference type="KEGG" id="vab:WPS_27950"/>
<keyword evidence="1" id="KW-0732">Signal</keyword>
<evidence type="ECO:0008006" key="4">
    <source>
        <dbReference type="Google" id="ProtNLM"/>
    </source>
</evidence>
<organism evidence="2 3">
    <name type="scientific">Vulcanimicrobium alpinum</name>
    <dbReference type="NCBI Taxonomy" id="3016050"/>
    <lineage>
        <taxon>Bacteria</taxon>
        <taxon>Bacillati</taxon>
        <taxon>Vulcanimicrobiota</taxon>
        <taxon>Vulcanimicrobiia</taxon>
        <taxon>Vulcanimicrobiales</taxon>
        <taxon>Vulcanimicrobiaceae</taxon>
        <taxon>Vulcanimicrobium</taxon>
    </lineage>
</organism>
<dbReference type="SUPFAM" id="SSF101898">
    <property type="entry name" value="NHL repeat"/>
    <property type="match status" value="1"/>
</dbReference>
<dbReference type="AlphaFoldDB" id="A0AAN1XY60"/>
<dbReference type="PROSITE" id="PS51257">
    <property type="entry name" value="PROKAR_LIPOPROTEIN"/>
    <property type="match status" value="1"/>
</dbReference>